<gene>
    <name evidence="1" type="ORF">MM415A03408_0002</name>
    <name evidence="2" type="ORF">MM415B02856_0003</name>
</gene>
<reference evidence="1" key="1">
    <citation type="submission" date="2020-03" db="EMBL/GenBank/DDBJ databases">
        <title>The deep terrestrial virosphere.</title>
        <authorList>
            <person name="Holmfeldt K."/>
            <person name="Nilsson E."/>
            <person name="Simone D."/>
            <person name="Lopez-Fernandez M."/>
            <person name="Wu X."/>
            <person name="de Brujin I."/>
            <person name="Lundin D."/>
            <person name="Andersson A."/>
            <person name="Bertilsson S."/>
            <person name="Dopson M."/>
        </authorList>
    </citation>
    <scope>NUCLEOTIDE SEQUENCE</scope>
    <source>
        <strain evidence="1">MM415A03408</strain>
        <strain evidence="2">MM415B02856</strain>
    </source>
</reference>
<dbReference type="EMBL" id="MT142745">
    <property type="protein sequence ID" value="QJA87974.1"/>
    <property type="molecule type" value="Genomic_DNA"/>
</dbReference>
<protein>
    <submittedName>
        <fullName evidence="1">Uncharacterized protein</fullName>
    </submittedName>
</protein>
<accession>A0A6M3JPP1</accession>
<sequence length="84" mass="9551">MINDFKINICNGCDFRKIEEEESTNEFHKKVGMLIYILKCTNIKSPLYGKNITDSHGCVLSTILSPEVILLDGRQIKDVYTKGI</sequence>
<name>A0A6M3JPP1_9ZZZZ</name>
<dbReference type="EMBL" id="MT141840">
    <property type="protein sequence ID" value="QJA71012.1"/>
    <property type="molecule type" value="Genomic_DNA"/>
</dbReference>
<evidence type="ECO:0000313" key="1">
    <source>
        <dbReference type="EMBL" id="QJA71012.1"/>
    </source>
</evidence>
<organism evidence="1">
    <name type="scientific">viral metagenome</name>
    <dbReference type="NCBI Taxonomy" id="1070528"/>
    <lineage>
        <taxon>unclassified sequences</taxon>
        <taxon>metagenomes</taxon>
        <taxon>organismal metagenomes</taxon>
    </lineage>
</organism>
<proteinExistence type="predicted"/>
<dbReference type="AlphaFoldDB" id="A0A6M3JPP1"/>
<evidence type="ECO:0000313" key="2">
    <source>
        <dbReference type="EMBL" id="QJA87974.1"/>
    </source>
</evidence>